<feature type="region of interest" description="Disordered" evidence="1">
    <location>
        <begin position="564"/>
        <end position="584"/>
    </location>
</feature>
<reference evidence="4 5" key="1">
    <citation type="journal article" date="2016" name="Nat. Commun.">
        <title>Thousands of microbial genomes shed light on interconnected biogeochemical processes in an aquifer system.</title>
        <authorList>
            <person name="Anantharaman K."/>
            <person name="Brown C.T."/>
            <person name="Hug L.A."/>
            <person name="Sharon I."/>
            <person name="Castelle C.J."/>
            <person name="Probst A.J."/>
            <person name="Thomas B.C."/>
            <person name="Singh A."/>
            <person name="Wilkins M.J."/>
            <person name="Karaoz U."/>
            <person name="Brodie E.L."/>
            <person name="Williams K.H."/>
            <person name="Hubbard S.S."/>
            <person name="Banfield J.F."/>
        </authorList>
    </citation>
    <scope>NUCLEOTIDE SEQUENCE [LARGE SCALE GENOMIC DNA]</scope>
</reference>
<keyword evidence="2" id="KW-0472">Membrane</keyword>
<feature type="transmembrane region" description="Helical" evidence="2">
    <location>
        <begin position="96"/>
        <end position="123"/>
    </location>
</feature>
<name>A0A1F6ERU5_9BACT</name>
<gene>
    <name evidence="4" type="ORF">A2950_01195</name>
</gene>
<feature type="compositionally biased region" description="Basic and acidic residues" evidence="1">
    <location>
        <begin position="564"/>
        <end position="582"/>
    </location>
</feature>
<dbReference type="EMBL" id="MFMD01000031">
    <property type="protein sequence ID" value="OGG76356.1"/>
    <property type="molecule type" value="Genomic_DNA"/>
</dbReference>
<comment type="caution">
    <text evidence="4">The sequence shown here is derived from an EMBL/GenBank/DDBJ whole genome shotgun (WGS) entry which is preliminary data.</text>
</comment>
<dbReference type="AlphaFoldDB" id="A0A1F6ERU5"/>
<keyword evidence="2" id="KW-0812">Transmembrane</keyword>
<dbReference type="STRING" id="1798516.A2950_01195"/>
<keyword evidence="3" id="KW-0732">Signal</keyword>
<proteinExistence type="predicted"/>
<protein>
    <submittedName>
        <fullName evidence="4">Uncharacterized protein</fullName>
    </submittedName>
</protein>
<feature type="transmembrane region" description="Helical" evidence="2">
    <location>
        <begin position="285"/>
        <end position="305"/>
    </location>
</feature>
<evidence type="ECO:0000256" key="3">
    <source>
        <dbReference type="SAM" id="SignalP"/>
    </source>
</evidence>
<sequence>MKRFFSLSFITLALLISAVGAAPTALAENHTVEDQLAANEVAEPYTGDNYPTDNGASVMNDINAANAISQASDKPAPKEGDPNSPYNSVMQKILELFAWLLGVSAITLNYAVYYTVVVMGAYVKNLSAIGVTWTILRDIGNIFLIFGFLAVGVTTILNVDWYGKGTKMLPMMFIAAVFLNFSLFFTEAIIDTGNIFATQFYKQINNGNFPNPPALTLASVTEEGISNKIMNQLGLQTIYGNGTVNPAIYKANSPWLIGFMGILLFIVTAFVFFTLSFILVARFVILIFLIILAPIGFAGLAVPMLAKRAGQWWDKLFEQTITAPILLLMLYVALRVITDVQFISGFGPAGALANGASTGFVGNANLGGFGSFVLSFVVAMGLLLAVVIQSKNLSAFGASWASKTAGALTFGAVGWASRRTVGRLATASASRFRDSKYARSNIGRLFAGGLDTVAKGSYDIRGATAFGGLQGIKGVDAGKAQEGGYAKIKEDAIDVRLKYAKTLNLTKEEEAQVKKLELDQVRLEEDVKKTNEELSDINADIKQAKKEGRSADVARLETAKKVNEKVKEDQEKQLKDKKESLTRAKNIPQMQYAEGMQRWSKIGGPESVPGKVLSVPYQLLVGPAANKVASGKLLKEAKKSIEEKELDSFRSLLAKAGTTPSPAPPPPSAPPPPPPPGASGPATP</sequence>
<accession>A0A1F6ERU5</accession>
<feature type="transmembrane region" description="Helical" evidence="2">
    <location>
        <begin position="135"/>
        <end position="157"/>
    </location>
</feature>
<dbReference type="Proteomes" id="UP000176714">
    <property type="component" value="Unassembled WGS sequence"/>
</dbReference>
<feature type="chain" id="PRO_5009524227" evidence="3">
    <location>
        <begin position="22"/>
        <end position="684"/>
    </location>
</feature>
<keyword evidence="2" id="KW-1133">Transmembrane helix</keyword>
<feature type="compositionally biased region" description="Pro residues" evidence="1">
    <location>
        <begin position="661"/>
        <end position="684"/>
    </location>
</feature>
<feature type="region of interest" description="Disordered" evidence="1">
    <location>
        <begin position="645"/>
        <end position="684"/>
    </location>
</feature>
<feature type="transmembrane region" description="Helical" evidence="2">
    <location>
        <begin position="325"/>
        <end position="346"/>
    </location>
</feature>
<evidence type="ECO:0000313" key="4">
    <source>
        <dbReference type="EMBL" id="OGG76356.1"/>
    </source>
</evidence>
<evidence type="ECO:0000256" key="2">
    <source>
        <dbReference type="SAM" id="Phobius"/>
    </source>
</evidence>
<evidence type="ECO:0000313" key="5">
    <source>
        <dbReference type="Proteomes" id="UP000176714"/>
    </source>
</evidence>
<feature type="transmembrane region" description="Helical" evidence="2">
    <location>
        <begin position="366"/>
        <end position="388"/>
    </location>
</feature>
<feature type="transmembrane region" description="Helical" evidence="2">
    <location>
        <begin position="169"/>
        <end position="190"/>
    </location>
</feature>
<feature type="transmembrane region" description="Helical" evidence="2">
    <location>
        <begin position="255"/>
        <end position="279"/>
    </location>
</feature>
<feature type="signal peptide" evidence="3">
    <location>
        <begin position="1"/>
        <end position="21"/>
    </location>
</feature>
<evidence type="ECO:0000256" key="1">
    <source>
        <dbReference type="SAM" id="MobiDB-lite"/>
    </source>
</evidence>
<organism evidence="4 5">
    <name type="scientific">Candidatus Kaiserbacteria bacterium RIFCSPLOWO2_01_FULL_55_19</name>
    <dbReference type="NCBI Taxonomy" id="1798516"/>
    <lineage>
        <taxon>Bacteria</taxon>
        <taxon>Candidatus Kaiseribacteriota</taxon>
    </lineage>
</organism>